<feature type="transmembrane region" description="Helical" evidence="1">
    <location>
        <begin position="157"/>
        <end position="185"/>
    </location>
</feature>
<evidence type="ECO:0000313" key="3">
    <source>
        <dbReference type="Proteomes" id="UP001169242"/>
    </source>
</evidence>
<evidence type="ECO:0008006" key="4">
    <source>
        <dbReference type="Google" id="ProtNLM"/>
    </source>
</evidence>
<dbReference type="InterPro" id="IPR038750">
    <property type="entry name" value="YczE/YyaS-like"/>
</dbReference>
<feature type="transmembrane region" description="Helical" evidence="1">
    <location>
        <begin position="76"/>
        <end position="100"/>
    </location>
</feature>
<gene>
    <name evidence="2" type="ORF">PBV87_22545</name>
</gene>
<protein>
    <recommendedName>
        <fullName evidence="4">Membrane protein YczE</fullName>
    </recommendedName>
</protein>
<dbReference type="AlphaFoldDB" id="A0AA42J4D0"/>
<reference evidence="2" key="1">
    <citation type="journal article" date="2023" name="Int. J. Syst. Evol. Microbiol.">
        <title>&lt;i&gt;Holtiella tumoricola&lt;/i&gt; gen. nov. sp. nov., isolated from a human clinical sample.</title>
        <authorList>
            <person name="Allen-Vercoe E."/>
            <person name="Daigneault M.C."/>
            <person name="Vancuren S.J."/>
            <person name="Cochrane K."/>
            <person name="O'Neal L.L."/>
            <person name="Sankaranarayanan K."/>
            <person name="Lawson P.A."/>
        </authorList>
    </citation>
    <scope>NUCLEOTIDE SEQUENCE</scope>
    <source>
        <strain evidence="2">CC70A</strain>
    </source>
</reference>
<keyword evidence="1" id="KW-0472">Membrane</keyword>
<dbReference type="EMBL" id="JAQIFT010000075">
    <property type="protein sequence ID" value="MDA3734253.1"/>
    <property type="molecule type" value="Genomic_DNA"/>
</dbReference>
<keyword evidence="1" id="KW-0812">Transmembrane</keyword>
<dbReference type="Proteomes" id="UP001169242">
    <property type="component" value="Unassembled WGS sequence"/>
</dbReference>
<comment type="caution">
    <text evidence="2">The sequence shown here is derived from an EMBL/GenBank/DDBJ whole genome shotgun (WGS) entry which is preliminary data.</text>
</comment>
<evidence type="ECO:0000313" key="2">
    <source>
        <dbReference type="EMBL" id="MDA3734253.1"/>
    </source>
</evidence>
<keyword evidence="1" id="KW-1133">Transmembrane helix</keyword>
<dbReference type="Pfam" id="PF19700">
    <property type="entry name" value="DUF6198"/>
    <property type="match status" value="1"/>
</dbReference>
<feature type="transmembrane region" description="Helical" evidence="1">
    <location>
        <begin position="47"/>
        <end position="69"/>
    </location>
</feature>
<organism evidence="2 3">
    <name type="scientific">Holtiella tumoricola</name>
    <dbReference type="NCBI Taxonomy" id="3018743"/>
    <lineage>
        <taxon>Bacteria</taxon>
        <taxon>Bacillati</taxon>
        <taxon>Bacillota</taxon>
        <taxon>Clostridia</taxon>
        <taxon>Lachnospirales</taxon>
        <taxon>Cellulosilyticaceae</taxon>
        <taxon>Holtiella</taxon>
    </lineage>
</organism>
<feature type="transmembrane region" description="Helical" evidence="1">
    <location>
        <begin position="9"/>
        <end position="27"/>
    </location>
</feature>
<proteinExistence type="predicted"/>
<sequence length="203" mass="22198">MERSYIKRIIILILGLIILSSGIALFIKADLGCDPYTTFNIGVSDAVNYNFAIVQIIINLVILAFILVVDRSFINIGTIISLFCVGPLIEFFNGVINSLLPYQFGFIGNVIILLIGCVIVSFGVGLYIATDLGAGPYDILPLIIEKRKNWSYKWIRIVLDVSCAVIGFLLGATIGIGTIIVALGLGPGIEYFRSFAVRFILKD</sequence>
<dbReference type="PANTHER" id="PTHR40078">
    <property type="entry name" value="INTEGRAL MEMBRANE PROTEIN-RELATED"/>
    <property type="match status" value="1"/>
</dbReference>
<accession>A0AA42J4D0</accession>
<dbReference type="RefSeq" id="WP_053986269.1">
    <property type="nucleotide sequence ID" value="NZ_JAQIFT010000075.1"/>
</dbReference>
<dbReference type="PANTHER" id="PTHR40078:SF1">
    <property type="entry name" value="INTEGRAL MEMBRANE PROTEIN"/>
    <property type="match status" value="1"/>
</dbReference>
<evidence type="ECO:0000256" key="1">
    <source>
        <dbReference type="SAM" id="Phobius"/>
    </source>
</evidence>
<feature type="transmembrane region" description="Helical" evidence="1">
    <location>
        <begin position="106"/>
        <end position="129"/>
    </location>
</feature>
<name>A0AA42J4D0_9FIRM</name>
<keyword evidence="3" id="KW-1185">Reference proteome</keyword>